<sequence length="355" mass="40728">MSQKPVYVATHPRACSTAFERVFMTRRNSLHTIHEPFGDAFYFGPERMSSRFEEDDEGRNSSGFSNSTFKTILDRIDQEGAEAGKRVFIKDILHYLIPPNQQAPEIAPSLRQIPKRGVGTSTPETNYAGTESPVRTLPFPYHTYAEPKNPSVVPKEVLEKFHFTFLIRHPRSAVPSYYRCCVPPLVEKTGFYDFMPSEAGYDELRRFFDYLKDVGLIGPKVCGRVDSPRYTGEAESDIEICVIDADDLLDDPEGVLSQYCASIGVDFDKDTMLNWSEADQEFARKEFEKWNGFHDDAIHSTDLKPRQHKRKPKSDDELFNEWTEKFGEDAAKVIRKTVNDNVADYEYLKQFAIQI</sequence>
<dbReference type="PANTHER" id="PTHR48419">
    <property type="entry name" value="SULFOTRANSFERASE DOMAIN-CONTAINING PROTEIN"/>
    <property type="match status" value="1"/>
</dbReference>
<organism evidence="1 2">
    <name type="scientific">Polychaeton citri CBS 116435</name>
    <dbReference type="NCBI Taxonomy" id="1314669"/>
    <lineage>
        <taxon>Eukaryota</taxon>
        <taxon>Fungi</taxon>
        <taxon>Dikarya</taxon>
        <taxon>Ascomycota</taxon>
        <taxon>Pezizomycotina</taxon>
        <taxon>Dothideomycetes</taxon>
        <taxon>Dothideomycetidae</taxon>
        <taxon>Capnodiales</taxon>
        <taxon>Capnodiaceae</taxon>
        <taxon>Polychaeton</taxon>
    </lineage>
</organism>
<dbReference type="InterPro" id="IPR027417">
    <property type="entry name" value="P-loop_NTPase"/>
</dbReference>
<accession>A0A9P4Q5H3</accession>
<evidence type="ECO:0000313" key="1">
    <source>
        <dbReference type="EMBL" id="KAF2719678.1"/>
    </source>
</evidence>
<dbReference type="EMBL" id="MU003808">
    <property type="protein sequence ID" value="KAF2719678.1"/>
    <property type="molecule type" value="Genomic_DNA"/>
</dbReference>
<comment type="caution">
    <text evidence="1">The sequence shown here is derived from an EMBL/GenBank/DDBJ whole genome shotgun (WGS) entry which is preliminary data.</text>
</comment>
<name>A0A9P4Q5H3_9PEZI</name>
<dbReference type="OrthoDB" id="2405944at2759"/>
<dbReference type="Proteomes" id="UP000799441">
    <property type="component" value="Unassembled WGS sequence"/>
</dbReference>
<dbReference type="PANTHER" id="PTHR48419:SF1">
    <property type="entry name" value="SULFOTRANSFERASE DOMAIN-CONTAINING PROTEIN"/>
    <property type="match status" value="1"/>
</dbReference>
<dbReference type="Pfam" id="PF19798">
    <property type="entry name" value="Sulfotransfer_5"/>
    <property type="match status" value="1"/>
</dbReference>
<evidence type="ECO:0008006" key="3">
    <source>
        <dbReference type="Google" id="ProtNLM"/>
    </source>
</evidence>
<evidence type="ECO:0000313" key="2">
    <source>
        <dbReference type="Proteomes" id="UP000799441"/>
    </source>
</evidence>
<gene>
    <name evidence="1" type="ORF">K431DRAFT_228130</name>
</gene>
<dbReference type="InterPro" id="IPR053226">
    <property type="entry name" value="Pyrrolopyrazine_biosynth_F"/>
</dbReference>
<dbReference type="SUPFAM" id="SSF52540">
    <property type="entry name" value="P-loop containing nucleoside triphosphate hydrolases"/>
    <property type="match status" value="1"/>
</dbReference>
<reference evidence="1" key="1">
    <citation type="journal article" date="2020" name="Stud. Mycol.">
        <title>101 Dothideomycetes genomes: a test case for predicting lifestyles and emergence of pathogens.</title>
        <authorList>
            <person name="Haridas S."/>
            <person name="Albert R."/>
            <person name="Binder M."/>
            <person name="Bloem J."/>
            <person name="Labutti K."/>
            <person name="Salamov A."/>
            <person name="Andreopoulos B."/>
            <person name="Baker S."/>
            <person name="Barry K."/>
            <person name="Bills G."/>
            <person name="Bluhm B."/>
            <person name="Cannon C."/>
            <person name="Castanera R."/>
            <person name="Culley D."/>
            <person name="Daum C."/>
            <person name="Ezra D."/>
            <person name="Gonzalez J."/>
            <person name="Henrissat B."/>
            <person name="Kuo A."/>
            <person name="Liang C."/>
            <person name="Lipzen A."/>
            <person name="Lutzoni F."/>
            <person name="Magnuson J."/>
            <person name="Mondo S."/>
            <person name="Nolan M."/>
            <person name="Ohm R."/>
            <person name="Pangilinan J."/>
            <person name="Park H.-J."/>
            <person name="Ramirez L."/>
            <person name="Alfaro M."/>
            <person name="Sun H."/>
            <person name="Tritt A."/>
            <person name="Yoshinaga Y."/>
            <person name="Zwiers L.-H."/>
            <person name="Turgeon B."/>
            <person name="Goodwin S."/>
            <person name="Spatafora J."/>
            <person name="Crous P."/>
            <person name="Grigoriev I."/>
        </authorList>
    </citation>
    <scope>NUCLEOTIDE SEQUENCE</scope>
    <source>
        <strain evidence="1">CBS 116435</strain>
    </source>
</reference>
<keyword evidence="2" id="KW-1185">Reference proteome</keyword>
<dbReference type="AlphaFoldDB" id="A0A9P4Q5H3"/>
<proteinExistence type="predicted"/>
<dbReference type="Gene3D" id="3.40.50.300">
    <property type="entry name" value="P-loop containing nucleotide triphosphate hydrolases"/>
    <property type="match status" value="1"/>
</dbReference>
<protein>
    <recommendedName>
        <fullName evidence="3">P-loop containing nucleoside triphosphate hydrolase protein</fullName>
    </recommendedName>
</protein>